<evidence type="ECO:0000313" key="3">
    <source>
        <dbReference type="EMBL" id="MYM25399.1"/>
    </source>
</evidence>
<reference evidence="3 4" key="1">
    <citation type="submission" date="2019-12" db="EMBL/GenBank/DDBJ databases">
        <title>Novel species isolated from a subtropical stream in China.</title>
        <authorList>
            <person name="Lu H."/>
        </authorList>
    </citation>
    <scope>NUCLEOTIDE SEQUENCE [LARGE SCALE GENOMIC DNA]</scope>
    <source>
        <strain evidence="3 4">FT135W</strain>
    </source>
</reference>
<comment type="caution">
    <text evidence="3">The sequence shown here is derived from an EMBL/GenBank/DDBJ whole genome shotgun (WGS) entry which is preliminary data.</text>
</comment>
<dbReference type="RefSeq" id="WP_161008846.1">
    <property type="nucleotide sequence ID" value="NZ_WWCN01000015.1"/>
</dbReference>
<accession>A0A6L8KD52</accession>
<evidence type="ECO:0000313" key="4">
    <source>
        <dbReference type="Proteomes" id="UP000479335"/>
    </source>
</evidence>
<feature type="domain" description="TadE-like" evidence="2">
    <location>
        <begin position="11"/>
        <end position="52"/>
    </location>
</feature>
<sequence>MWAIKPRPQHGATLAEFALSVLCFFTAMFFVLEVSRALYLWNTLQEATRRAAALAAVSDFSNAATMAKVRQAAVLRDSAGTLPLGMPVSDAHIRIDYLSLTRNPDNSLSMTPIPSASMPACPARARLNCIANPYGGSCIRFVRVRLCAPGADACGEVQYQPLSPLTGLSHMLPQATTIAKAESLGYQAGSSLCP</sequence>
<name>A0A6L8KD52_9BURK</name>
<feature type="transmembrane region" description="Helical" evidence="1">
    <location>
        <begin position="12"/>
        <end position="32"/>
    </location>
</feature>
<organism evidence="3 4">
    <name type="scientific">Duganella flavida</name>
    <dbReference type="NCBI Taxonomy" id="2692175"/>
    <lineage>
        <taxon>Bacteria</taxon>
        <taxon>Pseudomonadati</taxon>
        <taxon>Pseudomonadota</taxon>
        <taxon>Betaproteobacteria</taxon>
        <taxon>Burkholderiales</taxon>
        <taxon>Oxalobacteraceae</taxon>
        <taxon>Telluria group</taxon>
        <taxon>Duganella</taxon>
    </lineage>
</organism>
<keyword evidence="4" id="KW-1185">Reference proteome</keyword>
<dbReference type="EMBL" id="WWCN01000015">
    <property type="protein sequence ID" value="MYM25399.1"/>
    <property type="molecule type" value="Genomic_DNA"/>
</dbReference>
<proteinExistence type="predicted"/>
<keyword evidence="1" id="KW-0812">Transmembrane</keyword>
<keyword evidence="1" id="KW-0472">Membrane</keyword>
<dbReference type="Proteomes" id="UP000479335">
    <property type="component" value="Unassembled WGS sequence"/>
</dbReference>
<dbReference type="AlphaFoldDB" id="A0A6L8KD52"/>
<evidence type="ECO:0000256" key="1">
    <source>
        <dbReference type="SAM" id="Phobius"/>
    </source>
</evidence>
<dbReference type="InterPro" id="IPR012495">
    <property type="entry name" value="TadE-like_dom"/>
</dbReference>
<protein>
    <submittedName>
        <fullName evidence="3">Pilus assembly protein</fullName>
    </submittedName>
</protein>
<evidence type="ECO:0000259" key="2">
    <source>
        <dbReference type="Pfam" id="PF07811"/>
    </source>
</evidence>
<dbReference type="Pfam" id="PF07811">
    <property type="entry name" value="TadE"/>
    <property type="match status" value="1"/>
</dbReference>
<gene>
    <name evidence="3" type="ORF">GTP46_22475</name>
</gene>
<keyword evidence="1" id="KW-1133">Transmembrane helix</keyword>